<feature type="domain" description="N-acetyltransferase" evidence="1">
    <location>
        <begin position="16"/>
        <end position="180"/>
    </location>
</feature>
<dbReference type="GO" id="GO:0016747">
    <property type="term" value="F:acyltransferase activity, transferring groups other than amino-acyl groups"/>
    <property type="evidence" value="ECO:0007669"/>
    <property type="project" value="InterPro"/>
</dbReference>
<dbReference type="InterPro" id="IPR016181">
    <property type="entry name" value="Acyl_CoA_acyltransferase"/>
</dbReference>
<proteinExistence type="predicted"/>
<reference evidence="2 3" key="1">
    <citation type="submission" date="2016-10" db="EMBL/GenBank/DDBJ databases">
        <authorList>
            <person name="de Groot N.N."/>
        </authorList>
    </citation>
    <scope>NUCLEOTIDE SEQUENCE [LARGE SCALE GENOMIC DNA]</scope>
    <source>
        <strain evidence="2 3">CGMCC 1.11030</strain>
    </source>
</reference>
<keyword evidence="3" id="KW-1185">Reference proteome</keyword>
<protein>
    <submittedName>
        <fullName evidence="2">Protein N-acetyltransferase, RimJ/RimL family</fullName>
    </submittedName>
</protein>
<dbReference type="AlphaFoldDB" id="A0A1I3PAK4"/>
<dbReference type="InterPro" id="IPR051531">
    <property type="entry name" value="N-acetyltransferase"/>
</dbReference>
<dbReference type="PANTHER" id="PTHR43792:SF16">
    <property type="entry name" value="N-ACETYLTRANSFERASE DOMAIN-CONTAINING PROTEIN"/>
    <property type="match status" value="1"/>
</dbReference>
<dbReference type="PROSITE" id="PS51186">
    <property type="entry name" value="GNAT"/>
    <property type="match status" value="1"/>
</dbReference>
<dbReference type="SUPFAM" id="SSF55729">
    <property type="entry name" value="Acyl-CoA N-acyltransferases (Nat)"/>
    <property type="match status" value="1"/>
</dbReference>
<dbReference type="EMBL" id="FOQH01000016">
    <property type="protein sequence ID" value="SFJ18614.1"/>
    <property type="molecule type" value="Genomic_DNA"/>
</dbReference>
<evidence type="ECO:0000313" key="2">
    <source>
        <dbReference type="EMBL" id="SFJ18614.1"/>
    </source>
</evidence>
<dbReference type="OrthoDB" id="9804153at2"/>
<dbReference type="Gene3D" id="3.40.630.30">
    <property type="match status" value="1"/>
</dbReference>
<evidence type="ECO:0000259" key="1">
    <source>
        <dbReference type="PROSITE" id="PS51186"/>
    </source>
</evidence>
<keyword evidence="2" id="KW-0808">Transferase</keyword>
<sequence length="187" mass="20363">MLDGLQIAPLIEADRMVLRPPRRRDAGLIALYLSDARAAKSLALIPHPYPPGAAEQMIERALEGKRSGPLYVMDATPSDGPEMIGLVFLNKEPEDGVYQVSYVVGPAFRNTGYATEAVLAVRDHLFGAGAKALTAKVYQDNDASAHVLTRAGFDYLGEGEAYSAARGAVAPTWRYRLERDRWSARSS</sequence>
<gene>
    <name evidence="2" type="ORF">SAMN05216258_11619</name>
</gene>
<dbReference type="PANTHER" id="PTHR43792">
    <property type="entry name" value="GNAT FAMILY, PUTATIVE (AFU_ORTHOLOGUE AFUA_3G00765)-RELATED-RELATED"/>
    <property type="match status" value="1"/>
</dbReference>
<dbReference type="InterPro" id="IPR000182">
    <property type="entry name" value="GNAT_dom"/>
</dbReference>
<dbReference type="STRING" id="1114924.SAMN05216258_11619"/>
<organism evidence="2 3">
    <name type="scientific">Albimonas pacifica</name>
    <dbReference type="NCBI Taxonomy" id="1114924"/>
    <lineage>
        <taxon>Bacteria</taxon>
        <taxon>Pseudomonadati</taxon>
        <taxon>Pseudomonadota</taxon>
        <taxon>Alphaproteobacteria</taxon>
        <taxon>Rhodobacterales</taxon>
        <taxon>Paracoccaceae</taxon>
        <taxon>Albimonas</taxon>
    </lineage>
</organism>
<accession>A0A1I3PAK4</accession>
<evidence type="ECO:0000313" key="3">
    <source>
        <dbReference type="Proteomes" id="UP000199377"/>
    </source>
</evidence>
<name>A0A1I3PAK4_9RHOB</name>
<dbReference type="Proteomes" id="UP000199377">
    <property type="component" value="Unassembled WGS sequence"/>
</dbReference>
<dbReference type="Pfam" id="PF13302">
    <property type="entry name" value="Acetyltransf_3"/>
    <property type="match status" value="1"/>
</dbReference>
<dbReference type="RefSeq" id="WP_092865602.1">
    <property type="nucleotide sequence ID" value="NZ_FOQH01000016.1"/>
</dbReference>